<name>A0ABV4WLH1_9CYAN</name>
<proteinExistence type="inferred from homology"/>
<dbReference type="RefSeq" id="WP_413277931.1">
    <property type="nucleotide sequence ID" value="NZ_JBHFNT010000115.1"/>
</dbReference>
<comment type="similarity">
    <text evidence="1">Belongs to the PspA/Vipp/IM30 family.</text>
</comment>
<evidence type="ECO:0000256" key="3">
    <source>
        <dbReference type="SAM" id="MobiDB-lite"/>
    </source>
</evidence>
<feature type="coiled-coil region" evidence="2">
    <location>
        <begin position="108"/>
        <end position="135"/>
    </location>
</feature>
<accession>A0ABV4WLH1</accession>
<keyword evidence="5" id="KW-1185">Reference proteome</keyword>
<evidence type="ECO:0000256" key="1">
    <source>
        <dbReference type="ARBA" id="ARBA00043985"/>
    </source>
</evidence>
<comment type="caution">
    <text evidence="4">The sequence shown here is derived from an EMBL/GenBank/DDBJ whole genome shotgun (WGS) entry which is preliminary data.</text>
</comment>
<dbReference type="Proteomes" id="UP001576780">
    <property type="component" value="Unassembled WGS sequence"/>
</dbReference>
<evidence type="ECO:0000313" key="4">
    <source>
        <dbReference type="EMBL" id="MFB2835518.1"/>
    </source>
</evidence>
<reference evidence="4 5" key="1">
    <citation type="submission" date="2024-09" db="EMBL/GenBank/DDBJ databases">
        <title>Floridaenema gen nov. (Aerosakkonemataceae, Aerosakkonematales ord. nov., Cyanobacteria) from benthic tropical and subtropical fresh waters, with the description of four new species.</title>
        <authorList>
            <person name="Moretto J.A."/>
            <person name="Berthold D.E."/>
            <person name="Lefler F.W."/>
            <person name="Huang I.-S."/>
            <person name="Laughinghouse H. IV."/>
        </authorList>
    </citation>
    <scope>NUCLEOTIDE SEQUENCE [LARGE SCALE GENOMIC DNA]</scope>
    <source>
        <strain evidence="4 5">BLCC-F167</strain>
    </source>
</reference>
<sequence>MELFDRIVRVIRANVNDLINQTEDPEKILEQTVQEMQEDLIQLRQAVAAAIATKKRTERDVNNAQSHAETWYSRAQLALEKGNEQLAREALVRRKSYWDTAQALQGQLTAQETIITKLKQDLRTLEGKIAEARMKKDLYIARARSAQAALKMNELLDRYNPSGTLRAFERMEEKILQLEARSEVIENMGSQELENKFATLAEENDIDTQLTQMKQRIAGVTETHLPGTGQSSAAKKVNFDAE</sequence>
<feature type="coiled-coil region" evidence="2">
    <location>
        <begin position="26"/>
        <end position="53"/>
    </location>
</feature>
<dbReference type="EMBL" id="JBHFNT010000115">
    <property type="protein sequence ID" value="MFB2835518.1"/>
    <property type="molecule type" value="Genomic_DNA"/>
</dbReference>
<keyword evidence="2" id="KW-0175">Coiled coil</keyword>
<dbReference type="Pfam" id="PF04012">
    <property type="entry name" value="PspA_IM30"/>
    <property type="match status" value="1"/>
</dbReference>
<evidence type="ECO:0000256" key="2">
    <source>
        <dbReference type="SAM" id="Coils"/>
    </source>
</evidence>
<feature type="region of interest" description="Disordered" evidence="3">
    <location>
        <begin position="220"/>
        <end position="242"/>
    </location>
</feature>
<dbReference type="PANTHER" id="PTHR31088">
    <property type="entry name" value="MEMBRANE-ASSOCIATED PROTEIN VIPP1, CHLOROPLASTIC"/>
    <property type="match status" value="1"/>
</dbReference>
<organism evidence="4 5">
    <name type="scientific">Floridaenema evergladense BLCC-F167</name>
    <dbReference type="NCBI Taxonomy" id="3153639"/>
    <lineage>
        <taxon>Bacteria</taxon>
        <taxon>Bacillati</taxon>
        <taxon>Cyanobacteriota</taxon>
        <taxon>Cyanophyceae</taxon>
        <taxon>Oscillatoriophycideae</taxon>
        <taxon>Aerosakkonematales</taxon>
        <taxon>Aerosakkonemataceae</taxon>
        <taxon>Floridanema</taxon>
        <taxon>Floridanema evergladense</taxon>
    </lineage>
</organism>
<protein>
    <submittedName>
        <fullName evidence="4">PspA/IM30 family protein</fullName>
    </submittedName>
</protein>
<evidence type="ECO:0000313" key="5">
    <source>
        <dbReference type="Proteomes" id="UP001576780"/>
    </source>
</evidence>
<gene>
    <name evidence="4" type="ORF">ACE1CA_13380</name>
</gene>
<dbReference type="PANTHER" id="PTHR31088:SF6">
    <property type="entry name" value="PHAGE SHOCK PROTEIN A"/>
    <property type="match status" value="1"/>
</dbReference>
<dbReference type="InterPro" id="IPR007157">
    <property type="entry name" value="PspA_VIPP1"/>
</dbReference>